<feature type="chain" id="PRO_5038991742" evidence="1">
    <location>
        <begin position="28"/>
        <end position="402"/>
    </location>
</feature>
<proteinExistence type="predicted"/>
<reference evidence="2 3" key="1">
    <citation type="submission" date="2017-06" db="EMBL/GenBank/DDBJ databases">
        <authorList>
            <person name="Kim H.J."/>
            <person name="Triplett B.A."/>
        </authorList>
    </citation>
    <scope>NUCLEOTIDE SEQUENCE [LARGE SCALE GENOMIC DNA]</scope>
    <source>
        <strain evidence="2 3">DSM 43151</strain>
    </source>
</reference>
<dbReference type="OrthoDB" id="3239593at2"/>
<dbReference type="PANTHER" id="PTHR42779:SF1">
    <property type="entry name" value="PROTEIN YNJB"/>
    <property type="match status" value="1"/>
</dbReference>
<dbReference type="NCBIfam" id="TIGR01409">
    <property type="entry name" value="TAT_signal_seq"/>
    <property type="match status" value="1"/>
</dbReference>
<dbReference type="AlphaFoldDB" id="A0A238YDW2"/>
<organism evidence="2 3">
    <name type="scientific">Actinoplanes regularis</name>
    <dbReference type="NCBI Taxonomy" id="52697"/>
    <lineage>
        <taxon>Bacteria</taxon>
        <taxon>Bacillati</taxon>
        <taxon>Actinomycetota</taxon>
        <taxon>Actinomycetes</taxon>
        <taxon>Micromonosporales</taxon>
        <taxon>Micromonosporaceae</taxon>
        <taxon>Actinoplanes</taxon>
    </lineage>
</organism>
<feature type="signal peptide" evidence="1">
    <location>
        <begin position="1"/>
        <end position="27"/>
    </location>
</feature>
<evidence type="ECO:0000256" key="1">
    <source>
        <dbReference type="SAM" id="SignalP"/>
    </source>
</evidence>
<dbReference type="Pfam" id="PF13416">
    <property type="entry name" value="SBP_bac_8"/>
    <property type="match status" value="1"/>
</dbReference>
<accession>A0A238YDW2</accession>
<evidence type="ECO:0000313" key="2">
    <source>
        <dbReference type="EMBL" id="SNR69142.1"/>
    </source>
</evidence>
<sequence>MSPSRRQFLTLSAAAVTVAACSPPANDSPAVNASGPVPDKPAKAVTLNVLDVAGNLQLTQGMIDDFVAKNSGVVERVTYTKATAPELVGKVKAQQAANRVDIDLVLTGVDGLAAGIAQQLWVSLLPTYAARLPGMANYLAGAAAMQKLAGNEGVTVTYYPSGPLIEYLPAKVPNPPRSAQDLLAYAKANPGAVQYARPSNSGPGRTLLMGLPYLLGDTDPKDPVNGWAKTWDYLKQLGESITLYPSTTSETMKNLANGSAKIIASTTGWDINPRVLGTVPKEAEIGTLNGFHWVSDAHYAVVPKGVSTEKQSAILNLLAWMLTPQQQAKAYDKGYFFPGPAVDGVTISMAPPESQQAIKDYGRAQYLQLIANNPIEVPLEASALVAAFDRWDREIGGSKVKK</sequence>
<dbReference type="InterPro" id="IPR019546">
    <property type="entry name" value="TAT_signal_bac_arc"/>
</dbReference>
<gene>
    <name evidence="2" type="ORF">SAMN06264365_104471</name>
</gene>
<keyword evidence="3" id="KW-1185">Reference proteome</keyword>
<evidence type="ECO:0000313" key="3">
    <source>
        <dbReference type="Proteomes" id="UP000198415"/>
    </source>
</evidence>
<protein>
    <submittedName>
        <fullName evidence="2">Putative spermidine/putrescine transport system substrate-binding protein</fullName>
    </submittedName>
</protein>
<dbReference type="PANTHER" id="PTHR42779">
    <property type="entry name" value="PROTEIN YNJB"/>
    <property type="match status" value="1"/>
</dbReference>
<dbReference type="InterPro" id="IPR006059">
    <property type="entry name" value="SBP"/>
</dbReference>
<dbReference type="InterPro" id="IPR006311">
    <property type="entry name" value="TAT_signal"/>
</dbReference>
<dbReference type="SUPFAM" id="SSF53850">
    <property type="entry name" value="Periplasmic binding protein-like II"/>
    <property type="match status" value="1"/>
</dbReference>
<name>A0A238YDW2_9ACTN</name>
<keyword evidence="1" id="KW-0732">Signal</keyword>
<dbReference type="Gene3D" id="3.40.190.10">
    <property type="entry name" value="Periplasmic binding protein-like II"/>
    <property type="match status" value="2"/>
</dbReference>
<dbReference type="PROSITE" id="PS51318">
    <property type="entry name" value="TAT"/>
    <property type="match status" value="1"/>
</dbReference>
<dbReference type="EMBL" id="FZNR01000004">
    <property type="protein sequence ID" value="SNR69142.1"/>
    <property type="molecule type" value="Genomic_DNA"/>
</dbReference>
<dbReference type="Proteomes" id="UP000198415">
    <property type="component" value="Unassembled WGS sequence"/>
</dbReference>
<dbReference type="PROSITE" id="PS51257">
    <property type="entry name" value="PROKAR_LIPOPROTEIN"/>
    <property type="match status" value="1"/>
</dbReference>
<dbReference type="RefSeq" id="WP_089293616.1">
    <property type="nucleotide sequence ID" value="NZ_BOMU01000037.1"/>
</dbReference>